<dbReference type="Proteomes" id="UP000288178">
    <property type="component" value="Unassembled WGS sequence"/>
</dbReference>
<protein>
    <submittedName>
        <fullName evidence="1">Uncharacterized protein</fullName>
    </submittedName>
</protein>
<accession>A0A3S2TN05</accession>
<evidence type="ECO:0000313" key="2">
    <source>
        <dbReference type="Proteomes" id="UP000288178"/>
    </source>
</evidence>
<reference evidence="1 2" key="1">
    <citation type="submission" date="2019-01" db="EMBL/GenBank/DDBJ databases">
        <authorList>
            <person name="Chen W.-M."/>
        </authorList>
    </citation>
    <scope>NUCLEOTIDE SEQUENCE [LARGE SCALE GENOMIC DNA]</scope>
    <source>
        <strain evidence="1 2">ICH-3</strain>
    </source>
</reference>
<organism evidence="1 2">
    <name type="scientific">Rubrivivax albus</name>
    <dbReference type="NCBI Taxonomy" id="2499835"/>
    <lineage>
        <taxon>Bacteria</taxon>
        <taxon>Pseudomonadati</taxon>
        <taxon>Pseudomonadota</taxon>
        <taxon>Betaproteobacteria</taxon>
        <taxon>Burkholderiales</taxon>
        <taxon>Sphaerotilaceae</taxon>
        <taxon>Rubrivivax</taxon>
    </lineage>
</organism>
<keyword evidence="2" id="KW-1185">Reference proteome</keyword>
<dbReference type="EMBL" id="SACT01000010">
    <property type="protein sequence ID" value="RVT48558.1"/>
    <property type="molecule type" value="Genomic_DNA"/>
</dbReference>
<name>A0A3S2TN05_9BURK</name>
<proteinExistence type="predicted"/>
<dbReference type="AlphaFoldDB" id="A0A3S2TN05"/>
<evidence type="ECO:0000313" key="1">
    <source>
        <dbReference type="EMBL" id="RVT48558.1"/>
    </source>
</evidence>
<gene>
    <name evidence="1" type="ORF">ENE75_22200</name>
</gene>
<sequence length="118" mass="13542">MRHEVQPPSLRQAPESVWLRLWFWLAAPAPANAAPPVSRLPGIREDFLTALADMGTDETAALRQRVMRSHSLRELWHLRAEVYRLVAVHHSQAEAEHRLANLNRHFPTRAPRSGFMPL</sequence>
<dbReference type="OrthoDB" id="8687298at2"/>
<comment type="caution">
    <text evidence="1">The sequence shown here is derived from an EMBL/GenBank/DDBJ whole genome shotgun (WGS) entry which is preliminary data.</text>
</comment>